<comment type="caution">
    <text evidence="1">The sequence shown here is derived from an EMBL/GenBank/DDBJ whole genome shotgun (WGS) entry which is preliminary data.</text>
</comment>
<gene>
    <name evidence="1" type="ORF">WMY93_012581</name>
</gene>
<dbReference type="EMBL" id="JBBPFD010000009">
    <property type="protein sequence ID" value="KAK7912370.1"/>
    <property type="molecule type" value="Genomic_DNA"/>
</dbReference>
<dbReference type="Proteomes" id="UP001460270">
    <property type="component" value="Unassembled WGS sequence"/>
</dbReference>
<sequence length="188" mass="21302">MDSVLNEISVTAGAQVTAECVVDFLGSDSGWGETLEEVVVTVKCRVVHQELKRKARMTHGWAVPYYQLQEENQDEGTGVQGAKASKEKLTRHKHRGVQDPGWKEFKKWPWKVSEAAPQSELGLIFDILSHTLMIHHRHDDPPPPGSPNPEQPHFWCVCRNCKLMPTLLEQHTITYIVQVGVLRLARHV</sequence>
<name>A0AAW0P1A5_9GOBI</name>
<reference evidence="2" key="1">
    <citation type="submission" date="2024-04" db="EMBL/GenBank/DDBJ databases">
        <title>Salinicola lusitanus LLJ914,a marine bacterium isolated from the Okinawa Trough.</title>
        <authorList>
            <person name="Li J."/>
        </authorList>
    </citation>
    <scope>NUCLEOTIDE SEQUENCE [LARGE SCALE GENOMIC DNA]</scope>
</reference>
<accession>A0AAW0P1A5</accession>
<evidence type="ECO:0000313" key="1">
    <source>
        <dbReference type="EMBL" id="KAK7912370.1"/>
    </source>
</evidence>
<organism evidence="1 2">
    <name type="scientific">Mugilogobius chulae</name>
    <name type="common">yellowstripe goby</name>
    <dbReference type="NCBI Taxonomy" id="88201"/>
    <lineage>
        <taxon>Eukaryota</taxon>
        <taxon>Metazoa</taxon>
        <taxon>Chordata</taxon>
        <taxon>Craniata</taxon>
        <taxon>Vertebrata</taxon>
        <taxon>Euteleostomi</taxon>
        <taxon>Actinopterygii</taxon>
        <taxon>Neopterygii</taxon>
        <taxon>Teleostei</taxon>
        <taxon>Neoteleostei</taxon>
        <taxon>Acanthomorphata</taxon>
        <taxon>Gobiaria</taxon>
        <taxon>Gobiiformes</taxon>
        <taxon>Gobioidei</taxon>
        <taxon>Gobiidae</taxon>
        <taxon>Gobionellinae</taxon>
        <taxon>Mugilogobius</taxon>
    </lineage>
</organism>
<proteinExistence type="predicted"/>
<dbReference type="AlphaFoldDB" id="A0AAW0P1A5"/>
<keyword evidence="2" id="KW-1185">Reference proteome</keyword>
<evidence type="ECO:0000313" key="2">
    <source>
        <dbReference type="Proteomes" id="UP001460270"/>
    </source>
</evidence>
<protein>
    <submittedName>
        <fullName evidence="1">Uncharacterized protein</fullName>
    </submittedName>
</protein>